<feature type="region of interest" description="Disordered" evidence="1">
    <location>
        <begin position="155"/>
        <end position="179"/>
    </location>
</feature>
<accession>A0A9D4UJM7</accession>
<sequence>MPCNHTNLTDDPSSAIEEDMSQVQSTPIHGNIEDEAILALNGLAVQFDQNLFATDHVTTLEDMPDPKRRETTNLVSYTLLLEEDEELCGNQSTGFGRQLANLGENQQPNGPDNSHIHISQHFKSASLGINYERQASHFASENTPPPLSIEERVQSTGFGSQPADLGGNQQPDGPDNSHIHLSQHFRLASLGINYEQQAIHGACANTPPPLNTEKGCNQQVLEASQQI</sequence>
<name>A0A9D4UJM7_ADICA</name>
<dbReference type="AlphaFoldDB" id="A0A9D4UJM7"/>
<evidence type="ECO:0000256" key="1">
    <source>
        <dbReference type="SAM" id="MobiDB-lite"/>
    </source>
</evidence>
<proteinExistence type="predicted"/>
<comment type="caution">
    <text evidence="2">The sequence shown here is derived from an EMBL/GenBank/DDBJ whole genome shotgun (WGS) entry which is preliminary data.</text>
</comment>
<gene>
    <name evidence="2" type="ORF">GOP47_0016988</name>
</gene>
<evidence type="ECO:0000313" key="3">
    <source>
        <dbReference type="Proteomes" id="UP000886520"/>
    </source>
</evidence>
<evidence type="ECO:0000313" key="2">
    <source>
        <dbReference type="EMBL" id="KAI5068643.1"/>
    </source>
</evidence>
<dbReference type="EMBL" id="JABFUD020000016">
    <property type="protein sequence ID" value="KAI5068643.1"/>
    <property type="molecule type" value="Genomic_DNA"/>
</dbReference>
<organism evidence="2 3">
    <name type="scientific">Adiantum capillus-veneris</name>
    <name type="common">Maidenhair fern</name>
    <dbReference type="NCBI Taxonomy" id="13818"/>
    <lineage>
        <taxon>Eukaryota</taxon>
        <taxon>Viridiplantae</taxon>
        <taxon>Streptophyta</taxon>
        <taxon>Embryophyta</taxon>
        <taxon>Tracheophyta</taxon>
        <taxon>Polypodiopsida</taxon>
        <taxon>Polypodiidae</taxon>
        <taxon>Polypodiales</taxon>
        <taxon>Pteridineae</taxon>
        <taxon>Pteridaceae</taxon>
        <taxon>Vittarioideae</taxon>
        <taxon>Adiantum</taxon>
    </lineage>
</organism>
<dbReference type="Proteomes" id="UP000886520">
    <property type="component" value="Chromosome 16"/>
</dbReference>
<keyword evidence="3" id="KW-1185">Reference proteome</keyword>
<reference evidence="2" key="1">
    <citation type="submission" date="2021-01" db="EMBL/GenBank/DDBJ databases">
        <title>Adiantum capillus-veneris genome.</title>
        <authorList>
            <person name="Fang Y."/>
            <person name="Liao Q."/>
        </authorList>
    </citation>
    <scope>NUCLEOTIDE SEQUENCE</scope>
    <source>
        <strain evidence="2">H3</strain>
        <tissue evidence="2">Leaf</tissue>
    </source>
</reference>
<protein>
    <submittedName>
        <fullName evidence="2">Uncharacterized protein</fullName>
    </submittedName>
</protein>